<organism evidence="1 2">
    <name type="scientific">Streptomyces venezuelae</name>
    <dbReference type="NCBI Taxonomy" id="54571"/>
    <lineage>
        <taxon>Bacteria</taxon>
        <taxon>Bacillati</taxon>
        <taxon>Actinomycetota</taxon>
        <taxon>Actinomycetes</taxon>
        <taxon>Kitasatosporales</taxon>
        <taxon>Streptomycetaceae</taxon>
        <taxon>Streptomyces</taxon>
    </lineage>
</organism>
<proteinExistence type="predicted"/>
<evidence type="ECO:0000313" key="2">
    <source>
        <dbReference type="Proteomes" id="UP000323046"/>
    </source>
</evidence>
<sequence length="280" mass="28984">MPLISTLVDSFQDNIIGPEWGNSYGGVSETGGRARIPCVAGSYAGYQTAKVYTLAGSSVYLQVPVVAAAASATVEAQTVFAITPDPTQGTNLAININTVAGTIRFESNVAYTDGAAVSLTYSAVTHLWLRIRETGGNVLWDTSTDGSSWTNRRTLATPAWVASSTTLALDLWSYRNNGTTNFAEFDNVNTPASSASVYFASAALTADGALTAAATRSIVVSATLTAESALDAATVQTAVASAALSGGSELGAKTDAVDTDDITVQFSEPRGGWTVSEPWI</sequence>
<name>A0A5P2B5W7_STRVZ</name>
<evidence type="ECO:0000313" key="1">
    <source>
        <dbReference type="EMBL" id="QES25834.1"/>
    </source>
</evidence>
<gene>
    <name evidence="1" type="ORF">DEJ47_04640</name>
</gene>
<dbReference type="AlphaFoldDB" id="A0A5P2B5W7"/>
<dbReference type="Proteomes" id="UP000323046">
    <property type="component" value="Chromosome"/>
</dbReference>
<protein>
    <submittedName>
        <fullName evidence="1">Uncharacterized protein</fullName>
    </submittedName>
</protein>
<keyword evidence="2" id="KW-1185">Reference proteome</keyword>
<reference evidence="1 2" key="1">
    <citation type="submission" date="2018-05" db="EMBL/GenBank/DDBJ databases">
        <title>Streptomyces venezuelae.</title>
        <authorList>
            <person name="Kim W."/>
            <person name="Lee N."/>
            <person name="Cho B.-K."/>
        </authorList>
    </citation>
    <scope>NUCLEOTIDE SEQUENCE [LARGE SCALE GENOMIC DNA]</scope>
    <source>
        <strain evidence="1 2">ATCC 14583</strain>
    </source>
</reference>
<dbReference type="OrthoDB" id="3445328at2"/>
<dbReference type="EMBL" id="CP029193">
    <property type="protein sequence ID" value="QES25834.1"/>
    <property type="molecule type" value="Genomic_DNA"/>
</dbReference>
<dbReference type="RefSeq" id="WP_150165199.1">
    <property type="nucleotide sequence ID" value="NZ_CP029193.1"/>
</dbReference>
<accession>A0A5P2B5W7</accession>